<feature type="transmembrane region" description="Helical" evidence="11">
    <location>
        <begin position="1307"/>
        <end position="1334"/>
    </location>
</feature>
<evidence type="ECO:0000313" key="13">
    <source>
        <dbReference type="EMBL" id="KAL3690453.1"/>
    </source>
</evidence>
<dbReference type="InterPro" id="IPR013581">
    <property type="entry name" value="PDR_assoc"/>
</dbReference>
<evidence type="ECO:0000259" key="12">
    <source>
        <dbReference type="PROSITE" id="PS50893"/>
    </source>
</evidence>
<evidence type="ECO:0000256" key="11">
    <source>
        <dbReference type="SAM" id="Phobius"/>
    </source>
</evidence>
<feature type="transmembrane region" description="Helical" evidence="11">
    <location>
        <begin position="622"/>
        <end position="640"/>
    </location>
</feature>
<dbReference type="GO" id="GO:0005886">
    <property type="term" value="C:plasma membrane"/>
    <property type="evidence" value="ECO:0007669"/>
    <property type="project" value="UniProtKB-ARBA"/>
</dbReference>
<feature type="domain" description="ABC transporter" evidence="12">
    <location>
        <begin position="887"/>
        <end position="1139"/>
    </location>
</feature>
<keyword evidence="7" id="KW-0067">ATP-binding</keyword>
<evidence type="ECO:0000256" key="1">
    <source>
        <dbReference type="ARBA" id="ARBA00004141"/>
    </source>
</evidence>
<evidence type="ECO:0000256" key="9">
    <source>
        <dbReference type="ARBA" id="ARBA00023136"/>
    </source>
</evidence>
<feature type="transmembrane region" description="Helical" evidence="11">
    <location>
        <begin position="646"/>
        <end position="663"/>
    </location>
</feature>
<gene>
    <name evidence="13" type="ORF">R1sor_016762</name>
</gene>
<dbReference type="CDD" id="cd03232">
    <property type="entry name" value="ABCG_PDR_domain2"/>
    <property type="match status" value="1"/>
</dbReference>
<protein>
    <recommendedName>
        <fullName evidence="12">ABC transporter domain-containing protein</fullName>
    </recommendedName>
</protein>
<feature type="transmembrane region" description="Helical" evidence="11">
    <location>
        <begin position="696"/>
        <end position="717"/>
    </location>
</feature>
<dbReference type="Gene3D" id="3.40.50.300">
    <property type="entry name" value="P-loop containing nucleotide triphosphate hydrolases"/>
    <property type="match status" value="2"/>
</dbReference>
<evidence type="ECO:0000256" key="5">
    <source>
        <dbReference type="ARBA" id="ARBA00022737"/>
    </source>
</evidence>
<sequence>MAAVTPSSTDPSGEAFSIHGIPRKRSSSEFGSHRSRLGSFTLGPDIEFGESSRRVNEMDEEEELKWAALEKLPTYDRIRTTILEKVRGSKRYREEVDLRLLSEQDPTTRDFIQKLFAVSSPHDDNGKFLRKLRGRLDRVGLQLPTVEVRYENYSVEAETHIGSRALPSLPNGFINAIESILTWAGIPVAKKTRIPILREVSGIIKPGRYTLLLGPPASGKTTFLRALSGKLDPSLKVSGKITYNGHNMSEFVPQKTSAYITQQDVHLPEMTVRETLMYSAKSQGVGTRYELLNELLKREQELGIYPDVDIDFYLKATALQDLASSIVTEYTMKILSLEVCSDIIIGSEMIRGISGGQKKRVTTGEMIVGPTRTLFMDEISTGLDSSTTYQIVKCVGDICHSLDTTVVMSLLQPPPETYELFDDIILLADSRIIYHGDRSNVLRFFEMCGFKCPERKSVADFLQEVTSRKDQEQYWSDKTKPYTFVSVDEFAEAFNHHFEDGLRQKEELQTPYDKSKSPKNALATRRYSLSKWQLFKINYDKELLLMKRNRFFYVFRIVQFSISGLVSLSAYFRTEMSKNDPEDGDQYAAALFFGVVMVTFNGYADLAMTAARLPVFYKQRDLLFFPAWAFVLPRVILSIPVSLYEATLWVALTYYPIGFAPAASRFFRQLLLFSSLHNMVSSCLRFTASVARDPAIANSGGTAVLFILFLVSGFFIRRPEIKPWWIWGYWVSPYSYAVNALSVVEFRSPQWDKPTTQSTETLGVTILKRFGFFTGEHWYWIGVGVLLGYSVLFNVLFTLALTYLNPLKENRSVRANEENAEEDAAITRNGSERLSLAQRLSSSGQDENEQGEQTRPAVLSLPRRSVSTTKESVATRGMVLPFQPLSISFSNVNYYVDMPPEMKQQRAEGDKLQLLKSISGAFRPGVLTALVGVSGAGKTTLMDVLAGRKTGGYIEGDIRIAGFPKVQATFARISGYVEQNDIHSPLLTVFESLTFSASLRLSRSVDKVTQTKFVHDVMELVELTSLRNALVGLPGVSGLSTEQRKRLTIAVELVANPSIIFMDEPTSGLDARAAAIVMRTVRNTVDTGRTVVCTIHQPSIEIFEAFDELLLLKRGGRTIYAGPLGRHSHKLIEYFEGISGTPKIKEGSNPATWMLEVSSVGVETELGVDFADIYESSTLYQRNKRLVEEMSQPAPNARDLSFPTQYSQPLFSQIMSCLWKQRITYWRNPKFNNMRFLFTLASAIFVGTVFWGVGSRSPTDTHIRTIIGCIYISIIFLGANNSRQIQPMVATERTVFYRERGAGMYSAIAYGIGQVLVEIPYALVQAIIYGPIVYFMLKLELDAGKFFWFLYFLYFTVLFFTYYGMVAVGLTPNQQIASIIATLLYVFLNIFSGFLLPYSRIPVYWKWMYWCTPTAYTLIGTITPQFGDIHDPLQSSGNVTGVAVDQFVDDSFGFRTSLLPLAAVMIVVFPVLAASVFICATAKLNFQRR</sequence>
<dbReference type="PANTHER" id="PTHR19241">
    <property type="entry name" value="ATP-BINDING CASSETTE TRANSPORTER"/>
    <property type="match status" value="1"/>
</dbReference>
<accession>A0ABD3HFU9</accession>
<dbReference type="Proteomes" id="UP001633002">
    <property type="component" value="Unassembled WGS sequence"/>
</dbReference>
<keyword evidence="14" id="KW-1185">Reference proteome</keyword>
<feature type="transmembrane region" description="Helical" evidence="11">
    <location>
        <begin position="551"/>
        <end position="572"/>
    </location>
</feature>
<dbReference type="Pfam" id="PF14510">
    <property type="entry name" value="ABC_trans_N"/>
    <property type="match status" value="1"/>
</dbReference>
<dbReference type="FunFam" id="3.40.50.300:FF:000179">
    <property type="entry name" value="ABC transporter G family member 34"/>
    <property type="match status" value="1"/>
</dbReference>
<comment type="similarity">
    <text evidence="2">Belongs to the ABC transporter superfamily. ABCG family. PDR (TC 3.A.1.205) subfamily.</text>
</comment>
<dbReference type="InterPro" id="IPR003593">
    <property type="entry name" value="AAA+_ATPase"/>
</dbReference>
<feature type="transmembrane region" description="Helical" evidence="11">
    <location>
        <begin position="778"/>
        <end position="804"/>
    </location>
</feature>
<dbReference type="InterPro" id="IPR034003">
    <property type="entry name" value="ABCG_PDR_2"/>
</dbReference>
<dbReference type="EMBL" id="JBJQOH010000004">
    <property type="protein sequence ID" value="KAL3690453.1"/>
    <property type="molecule type" value="Genomic_DNA"/>
</dbReference>
<keyword evidence="3" id="KW-0813">Transport</keyword>
<feature type="transmembrane region" description="Helical" evidence="11">
    <location>
        <begin position="1236"/>
        <end position="1255"/>
    </location>
</feature>
<feature type="transmembrane region" description="Helical" evidence="11">
    <location>
        <begin position="724"/>
        <end position="744"/>
    </location>
</feature>
<feature type="compositionally biased region" description="Polar residues" evidence="10">
    <location>
        <begin position="1"/>
        <end position="11"/>
    </location>
</feature>
<feature type="transmembrane region" description="Helical" evidence="11">
    <location>
        <begin position="1458"/>
        <end position="1480"/>
    </location>
</feature>
<dbReference type="SUPFAM" id="SSF52540">
    <property type="entry name" value="P-loop containing nucleoside triphosphate hydrolases"/>
    <property type="match status" value="2"/>
</dbReference>
<keyword evidence="4 11" id="KW-0812">Transmembrane</keyword>
<feature type="transmembrane region" description="Helical" evidence="11">
    <location>
        <begin position="1261"/>
        <end position="1279"/>
    </location>
</feature>
<dbReference type="Pfam" id="PF01061">
    <property type="entry name" value="ABC2_membrane"/>
    <property type="match status" value="2"/>
</dbReference>
<dbReference type="InterPro" id="IPR013525">
    <property type="entry name" value="ABC2_TM"/>
</dbReference>
<dbReference type="Pfam" id="PF00005">
    <property type="entry name" value="ABC_tran"/>
    <property type="match status" value="2"/>
</dbReference>
<dbReference type="InterPro" id="IPR027417">
    <property type="entry name" value="P-loop_NTPase"/>
</dbReference>
<evidence type="ECO:0000256" key="7">
    <source>
        <dbReference type="ARBA" id="ARBA00022840"/>
    </source>
</evidence>
<evidence type="ECO:0000313" key="14">
    <source>
        <dbReference type="Proteomes" id="UP001633002"/>
    </source>
</evidence>
<dbReference type="InterPro" id="IPR003439">
    <property type="entry name" value="ABC_transporter-like_ATP-bd"/>
</dbReference>
<dbReference type="SMART" id="SM00382">
    <property type="entry name" value="AAA"/>
    <property type="match status" value="2"/>
</dbReference>
<keyword evidence="6" id="KW-0547">Nucleotide-binding</keyword>
<reference evidence="13 14" key="1">
    <citation type="submission" date="2024-09" db="EMBL/GenBank/DDBJ databases">
        <title>Chromosome-scale assembly of Riccia sorocarpa.</title>
        <authorList>
            <person name="Paukszto L."/>
        </authorList>
    </citation>
    <scope>NUCLEOTIDE SEQUENCE [LARGE SCALE GENOMIC DNA]</scope>
    <source>
        <strain evidence="13">LP-2024</strain>
        <tissue evidence="13">Aerial parts of the thallus</tissue>
    </source>
</reference>
<feature type="region of interest" description="Disordered" evidence="10">
    <location>
        <begin position="1"/>
        <end position="44"/>
    </location>
</feature>
<dbReference type="InterPro" id="IPR029481">
    <property type="entry name" value="ABC_trans_N"/>
</dbReference>
<evidence type="ECO:0000256" key="2">
    <source>
        <dbReference type="ARBA" id="ARBA00006012"/>
    </source>
</evidence>
<keyword evidence="5" id="KW-0677">Repeat</keyword>
<dbReference type="GO" id="GO:0005524">
    <property type="term" value="F:ATP binding"/>
    <property type="evidence" value="ECO:0007669"/>
    <property type="project" value="UniProtKB-KW"/>
</dbReference>
<evidence type="ECO:0000256" key="10">
    <source>
        <dbReference type="SAM" id="MobiDB-lite"/>
    </source>
</evidence>
<dbReference type="FunFam" id="3.40.50.300:FF:000059">
    <property type="entry name" value="ABC transporter G family member 40"/>
    <property type="match status" value="1"/>
</dbReference>
<evidence type="ECO:0000256" key="4">
    <source>
        <dbReference type="ARBA" id="ARBA00022692"/>
    </source>
</evidence>
<keyword evidence="8 11" id="KW-1133">Transmembrane helix</keyword>
<keyword evidence="9 11" id="KW-0472">Membrane</keyword>
<dbReference type="InterPro" id="IPR043926">
    <property type="entry name" value="ABCG_dom"/>
</dbReference>
<feature type="transmembrane region" description="Helical" evidence="11">
    <location>
        <begin position="1346"/>
        <end position="1364"/>
    </location>
</feature>
<feature type="domain" description="ABC transporter" evidence="12">
    <location>
        <begin position="181"/>
        <end position="454"/>
    </location>
</feature>
<feature type="region of interest" description="Disordered" evidence="10">
    <location>
        <begin position="837"/>
        <end position="861"/>
    </location>
</feature>
<dbReference type="PROSITE" id="PS50893">
    <property type="entry name" value="ABC_TRANSPORTER_2"/>
    <property type="match status" value="2"/>
</dbReference>
<dbReference type="Pfam" id="PF19055">
    <property type="entry name" value="ABC2_membrane_7"/>
    <property type="match status" value="1"/>
</dbReference>
<organism evidence="13 14">
    <name type="scientific">Riccia sorocarpa</name>
    <dbReference type="NCBI Taxonomy" id="122646"/>
    <lineage>
        <taxon>Eukaryota</taxon>
        <taxon>Viridiplantae</taxon>
        <taxon>Streptophyta</taxon>
        <taxon>Embryophyta</taxon>
        <taxon>Marchantiophyta</taxon>
        <taxon>Marchantiopsida</taxon>
        <taxon>Marchantiidae</taxon>
        <taxon>Marchantiales</taxon>
        <taxon>Ricciaceae</taxon>
        <taxon>Riccia</taxon>
    </lineage>
</organism>
<name>A0ABD3HFU9_9MARC</name>
<evidence type="ECO:0000256" key="8">
    <source>
        <dbReference type="ARBA" id="ARBA00022989"/>
    </source>
</evidence>
<evidence type="ECO:0000256" key="6">
    <source>
        <dbReference type="ARBA" id="ARBA00022741"/>
    </source>
</evidence>
<feature type="transmembrane region" description="Helical" evidence="11">
    <location>
        <begin position="1376"/>
        <end position="1398"/>
    </location>
</feature>
<comment type="caution">
    <text evidence="13">The sequence shown here is derived from an EMBL/GenBank/DDBJ whole genome shotgun (WGS) entry which is preliminary data.</text>
</comment>
<dbReference type="Pfam" id="PF08370">
    <property type="entry name" value="PDR_assoc"/>
    <property type="match status" value="1"/>
</dbReference>
<feature type="transmembrane region" description="Helical" evidence="11">
    <location>
        <begin position="587"/>
        <end position="610"/>
    </location>
</feature>
<proteinExistence type="inferred from homology"/>
<evidence type="ECO:0000256" key="3">
    <source>
        <dbReference type="ARBA" id="ARBA00022448"/>
    </source>
</evidence>
<comment type="subcellular location">
    <subcellularLocation>
        <location evidence="1">Membrane</location>
        <topology evidence="1">Multi-pass membrane protein</topology>
    </subcellularLocation>
</comment>